<dbReference type="AlphaFoldDB" id="A0A183U5J4"/>
<dbReference type="Proteomes" id="UP000050794">
    <property type="component" value="Unassembled WGS sequence"/>
</dbReference>
<evidence type="ECO:0000313" key="3">
    <source>
        <dbReference type="WBParaSite" id="TCNE_0000376401-mRNA-1"/>
    </source>
</evidence>
<gene>
    <name evidence="1" type="ORF">TCNE_LOCUS3765</name>
</gene>
<reference evidence="1 2" key="2">
    <citation type="submission" date="2018-11" db="EMBL/GenBank/DDBJ databases">
        <authorList>
            <consortium name="Pathogen Informatics"/>
        </authorList>
    </citation>
    <scope>NUCLEOTIDE SEQUENCE [LARGE SCALE GENOMIC DNA]</scope>
</reference>
<accession>A0A183U5J4</accession>
<dbReference type="WBParaSite" id="TCNE_0000376401-mRNA-1">
    <property type="protein sequence ID" value="TCNE_0000376401-mRNA-1"/>
    <property type="gene ID" value="TCNE_0000376401"/>
</dbReference>
<name>A0A183U5J4_TOXCA</name>
<dbReference type="EMBL" id="UYWY01005232">
    <property type="protein sequence ID" value="VDM29482.1"/>
    <property type="molecule type" value="Genomic_DNA"/>
</dbReference>
<organism evidence="2 3">
    <name type="scientific">Toxocara canis</name>
    <name type="common">Canine roundworm</name>
    <dbReference type="NCBI Taxonomy" id="6265"/>
    <lineage>
        <taxon>Eukaryota</taxon>
        <taxon>Metazoa</taxon>
        <taxon>Ecdysozoa</taxon>
        <taxon>Nematoda</taxon>
        <taxon>Chromadorea</taxon>
        <taxon>Rhabditida</taxon>
        <taxon>Spirurina</taxon>
        <taxon>Ascaridomorpha</taxon>
        <taxon>Ascaridoidea</taxon>
        <taxon>Toxocaridae</taxon>
        <taxon>Toxocara</taxon>
    </lineage>
</organism>
<evidence type="ECO:0000313" key="2">
    <source>
        <dbReference type="Proteomes" id="UP000050794"/>
    </source>
</evidence>
<sequence length="208" mass="22043">MLFDSISFIADFFPETSSRRKLLCASIEALEDNTSSFESLSCHPLNNVADVIEAEDELSVDVLVAVDVSGSSGFPSEVKESEVDERIPACSNFGEEVLLATVISSVCKDVLLPVDAPNSRIVCFVEDSDIVDCDMDSAVVDCNAGGGTVVCIDGILVDFVTVDGLKGNKKVSLVVALDSLCVGETSIRLLVPSNSEDFCASLNFTAVE</sequence>
<protein>
    <submittedName>
        <fullName evidence="1 3">Uncharacterized protein</fullName>
    </submittedName>
</protein>
<evidence type="ECO:0000313" key="1">
    <source>
        <dbReference type="EMBL" id="VDM29482.1"/>
    </source>
</evidence>
<reference evidence="3" key="1">
    <citation type="submission" date="2016-06" db="UniProtKB">
        <authorList>
            <consortium name="WormBaseParasite"/>
        </authorList>
    </citation>
    <scope>IDENTIFICATION</scope>
</reference>
<proteinExistence type="predicted"/>
<keyword evidence="2" id="KW-1185">Reference proteome</keyword>